<sequence>MSTQTHLNFVAPWRAPDLLPLDISVSISDSLRDAYRRIGTTFRDIENLLLVCTHEEISSFWVALQSMRTTLQQYRPDLCPPELPRFLQKRRTRRNITRILVTLTDLGFRNLISQSNRNPIDGIPSSAKPPNQLHPS</sequence>
<dbReference type="AlphaFoldDB" id="A0AAW9Q631"/>
<protein>
    <submittedName>
        <fullName evidence="1">Uncharacterized protein</fullName>
    </submittedName>
</protein>
<organism evidence="1 2">
    <name type="scientific">Tumidithrix elongata BACA0141</name>
    <dbReference type="NCBI Taxonomy" id="2716417"/>
    <lineage>
        <taxon>Bacteria</taxon>
        <taxon>Bacillati</taxon>
        <taxon>Cyanobacteriota</taxon>
        <taxon>Cyanophyceae</taxon>
        <taxon>Pseudanabaenales</taxon>
        <taxon>Pseudanabaenaceae</taxon>
        <taxon>Tumidithrix</taxon>
        <taxon>Tumidithrix elongata</taxon>
    </lineage>
</organism>
<evidence type="ECO:0000313" key="2">
    <source>
        <dbReference type="Proteomes" id="UP001333818"/>
    </source>
</evidence>
<accession>A0AAW9Q631</accession>
<comment type="caution">
    <text evidence="1">The sequence shown here is derived from an EMBL/GenBank/DDBJ whole genome shotgun (WGS) entry which is preliminary data.</text>
</comment>
<keyword evidence="2" id="KW-1185">Reference proteome</keyword>
<gene>
    <name evidence="1" type="ORF">V2H45_16695</name>
</gene>
<name>A0AAW9Q631_9CYAN</name>
<proteinExistence type="predicted"/>
<reference evidence="1" key="1">
    <citation type="submission" date="2024-01" db="EMBL/GenBank/DDBJ databases">
        <title>Bank of Algae and Cyanobacteria of the Azores (BACA) strain genomes.</title>
        <authorList>
            <person name="Luz R."/>
            <person name="Cordeiro R."/>
            <person name="Fonseca A."/>
            <person name="Goncalves V."/>
        </authorList>
    </citation>
    <scope>NUCLEOTIDE SEQUENCE</scope>
    <source>
        <strain evidence="1">BACA0141</strain>
    </source>
</reference>
<dbReference type="RefSeq" id="WP_330484814.1">
    <property type="nucleotide sequence ID" value="NZ_JAZBJZ010000075.1"/>
</dbReference>
<dbReference type="Proteomes" id="UP001333818">
    <property type="component" value="Unassembled WGS sequence"/>
</dbReference>
<dbReference type="EMBL" id="JAZBJZ010000075">
    <property type="protein sequence ID" value="MEE3718381.1"/>
    <property type="molecule type" value="Genomic_DNA"/>
</dbReference>
<evidence type="ECO:0000313" key="1">
    <source>
        <dbReference type="EMBL" id="MEE3718381.1"/>
    </source>
</evidence>